<evidence type="ECO:0000313" key="1">
    <source>
        <dbReference type="EMBL" id="KAI4383033.1"/>
    </source>
</evidence>
<dbReference type="Proteomes" id="UP001057402">
    <property type="component" value="Chromosome 3"/>
</dbReference>
<proteinExistence type="predicted"/>
<accession>A0ACB9RXA6</accession>
<keyword evidence="2" id="KW-1185">Reference proteome</keyword>
<evidence type="ECO:0000313" key="2">
    <source>
        <dbReference type="Proteomes" id="UP001057402"/>
    </source>
</evidence>
<sequence>METVATASLPCALFPRRGKGSPAAGGLASTRRFPYNESKRKCGAGKIAAKFELKPPPYSLDALEPHISQETMSYHWGKHHRGYVEGLNNQIVGTELESMDLEDIISRTYNKGNILPPFNNAAQIWNHDFFWESMNPKGGGKPSGSLLELIERDFGTFEKFTQRFITAASTQFGSGWVWLAYKANRLDVENAVNPCPSEEDKKLVVVKSPNAVNPLIWDYSPLLTIDVWEHAYCLDFQSRRNDYISTFMEKLVSWEVVSNRLEMAKARAAEREREEERRKQEEEHGSTPGDNEATEMYLDSESDESEAE</sequence>
<gene>
    <name evidence="1" type="ORF">MLD38_008914</name>
</gene>
<name>A0ACB9RXA6_9MYRT</name>
<reference evidence="2" key="1">
    <citation type="journal article" date="2023" name="Front. Plant Sci.">
        <title>Chromosomal-level genome assembly of Melastoma candidum provides insights into trichome evolution.</title>
        <authorList>
            <person name="Zhong Y."/>
            <person name="Wu W."/>
            <person name="Sun C."/>
            <person name="Zou P."/>
            <person name="Liu Y."/>
            <person name="Dai S."/>
            <person name="Zhou R."/>
        </authorList>
    </citation>
    <scope>NUCLEOTIDE SEQUENCE [LARGE SCALE GENOMIC DNA]</scope>
</reference>
<organism evidence="1 2">
    <name type="scientific">Melastoma candidum</name>
    <dbReference type="NCBI Taxonomy" id="119954"/>
    <lineage>
        <taxon>Eukaryota</taxon>
        <taxon>Viridiplantae</taxon>
        <taxon>Streptophyta</taxon>
        <taxon>Embryophyta</taxon>
        <taxon>Tracheophyta</taxon>
        <taxon>Spermatophyta</taxon>
        <taxon>Magnoliopsida</taxon>
        <taxon>eudicotyledons</taxon>
        <taxon>Gunneridae</taxon>
        <taxon>Pentapetalae</taxon>
        <taxon>rosids</taxon>
        <taxon>malvids</taxon>
        <taxon>Myrtales</taxon>
        <taxon>Melastomataceae</taxon>
        <taxon>Melastomatoideae</taxon>
        <taxon>Melastomateae</taxon>
        <taxon>Melastoma</taxon>
    </lineage>
</organism>
<dbReference type="EMBL" id="CM042882">
    <property type="protein sequence ID" value="KAI4383033.1"/>
    <property type="molecule type" value="Genomic_DNA"/>
</dbReference>
<comment type="caution">
    <text evidence="1">The sequence shown here is derived from an EMBL/GenBank/DDBJ whole genome shotgun (WGS) entry which is preliminary data.</text>
</comment>
<protein>
    <submittedName>
        <fullName evidence="1">Uncharacterized protein</fullName>
    </submittedName>
</protein>